<sequence length="296" mass="32080">MTASNRLLFPCSLFTTLAVILMVPKTVISQTSTKSCPTPALERFVRHRVTSGETLEKIAQKYNLESATIIRMNRSLTNQEVSVGQEILIPPYNGVIVELSPTQSLKQVAAQYKIRADVLFEINGCLKNPSIVFVPQLGKSVNPPAKQSNTTSPQQPVIPERVAGYPLPSPTQVIYPFGWQMNQATKEVFFHSGVDLSAAIGTNVQAVDSGTVLFAGKQASYGNLVVIYHESGLQSRYAHLGSINVAVGQSVKTGDLLGKVGSSGTPSISEPHLHFEIRSSSDLGWVAKNPKSYLQQ</sequence>
<dbReference type="InterPro" id="IPR050570">
    <property type="entry name" value="Cell_wall_metabolism_enzyme"/>
</dbReference>
<dbReference type="SMART" id="SM00257">
    <property type="entry name" value="LysM"/>
    <property type="match status" value="1"/>
</dbReference>
<dbReference type="SUPFAM" id="SSF51261">
    <property type="entry name" value="Duplicated hybrid motif"/>
    <property type="match status" value="1"/>
</dbReference>
<dbReference type="InterPro" id="IPR018392">
    <property type="entry name" value="LysM"/>
</dbReference>
<name>A0A0V7ZRR5_9CYAN</name>
<dbReference type="RefSeq" id="WP_027842987.1">
    <property type="nucleotide sequence ID" value="NZ_LMTZ01000088.1"/>
</dbReference>
<dbReference type="CDD" id="cd12797">
    <property type="entry name" value="M23_peptidase"/>
    <property type="match status" value="1"/>
</dbReference>
<dbReference type="EMBL" id="LMTZ01000088">
    <property type="protein sequence ID" value="KST67333.1"/>
    <property type="molecule type" value="Genomic_DNA"/>
</dbReference>
<dbReference type="AlphaFoldDB" id="A0A0V7ZRR5"/>
<dbReference type="OrthoDB" id="507840at2"/>
<accession>A0A0V7ZRR5</accession>
<proteinExistence type="predicted"/>
<dbReference type="PANTHER" id="PTHR21666">
    <property type="entry name" value="PEPTIDASE-RELATED"/>
    <property type="match status" value="1"/>
</dbReference>
<evidence type="ECO:0000313" key="3">
    <source>
        <dbReference type="Proteomes" id="UP000053372"/>
    </source>
</evidence>
<protein>
    <submittedName>
        <fullName evidence="2">Peptidase</fullName>
    </submittedName>
</protein>
<dbReference type="Gene3D" id="2.70.70.10">
    <property type="entry name" value="Glucose Permease (Domain IIA)"/>
    <property type="match status" value="1"/>
</dbReference>
<dbReference type="CDD" id="cd00118">
    <property type="entry name" value="LysM"/>
    <property type="match status" value="1"/>
</dbReference>
<comment type="caution">
    <text evidence="2">The sequence shown here is derived from an EMBL/GenBank/DDBJ whole genome shotgun (WGS) entry which is preliminary data.</text>
</comment>
<feature type="domain" description="LysM" evidence="1">
    <location>
        <begin position="45"/>
        <end position="89"/>
    </location>
</feature>
<dbReference type="Pfam" id="PF01476">
    <property type="entry name" value="LysM"/>
    <property type="match status" value="1"/>
</dbReference>
<dbReference type="InterPro" id="IPR011055">
    <property type="entry name" value="Dup_hybrid_motif"/>
</dbReference>
<dbReference type="InterPro" id="IPR036779">
    <property type="entry name" value="LysM_dom_sf"/>
</dbReference>
<keyword evidence="3" id="KW-1185">Reference proteome</keyword>
<evidence type="ECO:0000259" key="1">
    <source>
        <dbReference type="PROSITE" id="PS51782"/>
    </source>
</evidence>
<evidence type="ECO:0000313" key="2">
    <source>
        <dbReference type="EMBL" id="KST67333.1"/>
    </source>
</evidence>
<dbReference type="Pfam" id="PF01551">
    <property type="entry name" value="Peptidase_M23"/>
    <property type="match status" value="1"/>
</dbReference>
<reference evidence="2 3" key="1">
    <citation type="journal article" date="2015" name="Genome Announc.">
        <title>Draft Genome of the Euendolithic (true boring) Cyanobacterium Mastigocoleus testarum strain BC008.</title>
        <authorList>
            <person name="Guida B.S."/>
            <person name="Garcia-Pichel F."/>
        </authorList>
    </citation>
    <scope>NUCLEOTIDE SEQUENCE [LARGE SCALE GENOMIC DNA]</scope>
    <source>
        <strain evidence="2 3">BC008</strain>
    </source>
</reference>
<dbReference type="PANTHER" id="PTHR21666:SF290">
    <property type="entry name" value="PEPTIDASE M23 DOMAIN PROTEIN"/>
    <property type="match status" value="1"/>
</dbReference>
<organism evidence="2 3">
    <name type="scientific">Mastigocoleus testarum BC008</name>
    <dbReference type="NCBI Taxonomy" id="371196"/>
    <lineage>
        <taxon>Bacteria</taxon>
        <taxon>Bacillati</taxon>
        <taxon>Cyanobacteriota</taxon>
        <taxon>Cyanophyceae</taxon>
        <taxon>Nostocales</taxon>
        <taxon>Hapalosiphonaceae</taxon>
        <taxon>Mastigocoleus</taxon>
    </lineage>
</organism>
<dbReference type="PROSITE" id="PS51782">
    <property type="entry name" value="LYSM"/>
    <property type="match status" value="1"/>
</dbReference>
<dbReference type="GO" id="GO:0004222">
    <property type="term" value="F:metalloendopeptidase activity"/>
    <property type="evidence" value="ECO:0007669"/>
    <property type="project" value="TreeGrafter"/>
</dbReference>
<dbReference type="Proteomes" id="UP000053372">
    <property type="component" value="Unassembled WGS sequence"/>
</dbReference>
<dbReference type="InterPro" id="IPR016047">
    <property type="entry name" value="M23ase_b-sheet_dom"/>
</dbReference>
<dbReference type="Gene3D" id="3.10.350.10">
    <property type="entry name" value="LysM domain"/>
    <property type="match status" value="1"/>
</dbReference>
<gene>
    <name evidence="2" type="ORF">BC008_29495</name>
</gene>